<dbReference type="Proteomes" id="UP001642409">
    <property type="component" value="Unassembled WGS sequence"/>
</dbReference>
<reference evidence="2 3" key="2">
    <citation type="submission" date="2024-07" db="EMBL/GenBank/DDBJ databases">
        <authorList>
            <person name="Akdeniz Z."/>
        </authorList>
    </citation>
    <scope>NUCLEOTIDE SEQUENCE [LARGE SCALE GENOMIC DNA]</scope>
</reference>
<dbReference type="AlphaFoldDB" id="A0AA86PRZ8"/>
<evidence type="ECO:0000313" key="3">
    <source>
        <dbReference type="Proteomes" id="UP001642409"/>
    </source>
</evidence>
<accession>A0AA86PRZ8</accession>
<comment type="caution">
    <text evidence="1">The sequence shown here is derived from an EMBL/GenBank/DDBJ whole genome shotgun (WGS) entry which is preliminary data.</text>
</comment>
<evidence type="ECO:0000313" key="1">
    <source>
        <dbReference type="EMBL" id="CAI9942408.1"/>
    </source>
</evidence>
<reference evidence="1" key="1">
    <citation type="submission" date="2023-06" db="EMBL/GenBank/DDBJ databases">
        <authorList>
            <person name="Kurt Z."/>
        </authorList>
    </citation>
    <scope>NUCLEOTIDE SEQUENCE</scope>
</reference>
<gene>
    <name evidence="2" type="ORF">HINF_LOCUS24906</name>
    <name evidence="1" type="ORF">HINF_LOCUS30053</name>
</gene>
<dbReference type="EMBL" id="CAXDID020000073">
    <property type="protein sequence ID" value="CAL6015518.1"/>
    <property type="molecule type" value="Genomic_DNA"/>
</dbReference>
<evidence type="ECO:0000313" key="2">
    <source>
        <dbReference type="EMBL" id="CAL6015518.1"/>
    </source>
</evidence>
<proteinExistence type="predicted"/>
<keyword evidence="3" id="KW-1185">Reference proteome</keyword>
<sequence>MRSTTSNGEIEHVPLVALQSRMSKPSQFFLLTHYNCYQAVISALTSPENPEIFKSANKFSGGHAPNNLCGAVYALIQQFPNKKEELMNKFREKTGGTTCKELKWGEIGCSELVDVAIGLVQ</sequence>
<protein>
    <submittedName>
        <fullName evidence="1">Uncharacterized protein</fullName>
    </submittedName>
</protein>
<name>A0AA86PRZ8_9EUKA</name>
<dbReference type="EMBL" id="CATOUU010000699">
    <property type="protein sequence ID" value="CAI9942408.1"/>
    <property type="molecule type" value="Genomic_DNA"/>
</dbReference>
<organism evidence="1">
    <name type="scientific">Hexamita inflata</name>
    <dbReference type="NCBI Taxonomy" id="28002"/>
    <lineage>
        <taxon>Eukaryota</taxon>
        <taxon>Metamonada</taxon>
        <taxon>Diplomonadida</taxon>
        <taxon>Hexamitidae</taxon>
        <taxon>Hexamitinae</taxon>
        <taxon>Hexamita</taxon>
    </lineage>
</organism>